<comment type="caution">
    <text evidence="1">The sequence shown here is derived from an EMBL/GenBank/DDBJ whole genome shotgun (WGS) entry which is preliminary data.</text>
</comment>
<gene>
    <name evidence="1" type="ORF">SDC9_96312</name>
</gene>
<evidence type="ECO:0000313" key="1">
    <source>
        <dbReference type="EMBL" id="MPM49582.1"/>
    </source>
</evidence>
<dbReference type="AlphaFoldDB" id="A0A645A8X4"/>
<protein>
    <submittedName>
        <fullName evidence="1">Uncharacterized protein</fullName>
    </submittedName>
</protein>
<sequence>MRLGCRGVLILVEQYHPEPLAQLPGHFRGGIQEANGLRHLVGELGEASIMLEPAIIIDQAEQFCAGGGRPGRRVHRGRRTTTASGFHRLQLLGERLILGQDLSAVDQMTAQLGIQLEQAVGNRCGLPLAQPWQSFAGTGHRLRGEPIAGGAGDQYLVGFDADPQAVLADQPGRERVVGGDQLASLVGNVIGIDQISLHQRLVDSL</sequence>
<organism evidence="1">
    <name type="scientific">bioreactor metagenome</name>
    <dbReference type="NCBI Taxonomy" id="1076179"/>
    <lineage>
        <taxon>unclassified sequences</taxon>
        <taxon>metagenomes</taxon>
        <taxon>ecological metagenomes</taxon>
    </lineage>
</organism>
<reference evidence="1" key="1">
    <citation type="submission" date="2019-08" db="EMBL/GenBank/DDBJ databases">
        <authorList>
            <person name="Kucharzyk K."/>
            <person name="Murdoch R.W."/>
            <person name="Higgins S."/>
            <person name="Loffler F."/>
        </authorList>
    </citation>
    <scope>NUCLEOTIDE SEQUENCE</scope>
</reference>
<accession>A0A645A8X4</accession>
<dbReference type="EMBL" id="VSSQ01012587">
    <property type="protein sequence ID" value="MPM49582.1"/>
    <property type="molecule type" value="Genomic_DNA"/>
</dbReference>
<proteinExistence type="predicted"/>
<name>A0A645A8X4_9ZZZZ</name>